<evidence type="ECO:0000256" key="6">
    <source>
        <dbReference type="ARBA" id="ARBA00023136"/>
    </source>
</evidence>
<evidence type="ECO:0000259" key="8">
    <source>
        <dbReference type="Pfam" id="PF02163"/>
    </source>
</evidence>
<dbReference type="KEGG" id="gmc:GY4MC1_2948"/>
<keyword evidence="4 7" id="KW-0812">Transmembrane</keyword>
<evidence type="ECO:0000256" key="3">
    <source>
        <dbReference type="ARBA" id="ARBA00007931"/>
    </source>
</evidence>
<dbReference type="GO" id="GO:0016020">
    <property type="term" value="C:membrane"/>
    <property type="evidence" value="ECO:0007669"/>
    <property type="project" value="UniProtKB-SubCell"/>
</dbReference>
<feature type="domain" description="Peptidase M50" evidence="8">
    <location>
        <begin position="40"/>
        <end position="327"/>
    </location>
</feature>
<accession>A0A7U4DLU8</accession>
<feature type="transmembrane region" description="Helical" evidence="7">
    <location>
        <begin position="115"/>
        <end position="135"/>
    </location>
</feature>
<keyword evidence="6 7" id="KW-0472">Membrane</keyword>
<evidence type="ECO:0000256" key="5">
    <source>
        <dbReference type="ARBA" id="ARBA00022989"/>
    </source>
</evidence>
<evidence type="ECO:0000313" key="9">
    <source>
        <dbReference type="EMBL" id="ADP75638.1"/>
    </source>
</evidence>
<name>A0A7U4DLU8_GEOS0</name>
<feature type="transmembrane region" description="Helical" evidence="7">
    <location>
        <begin position="6"/>
        <end position="26"/>
    </location>
</feature>
<comment type="cofactor">
    <cofactor evidence="1">
        <name>Zn(2+)</name>
        <dbReference type="ChEBI" id="CHEBI:29105"/>
    </cofactor>
</comment>
<organism evidence="9">
    <name type="scientific">Geobacillus sp. (strain Y4.1MC1)</name>
    <dbReference type="NCBI Taxonomy" id="581103"/>
    <lineage>
        <taxon>Bacteria</taxon>
        <taxon>Bacillati</taxon>
        <taxon>Bacillota</taxon>
        <taxon>Bacilli</taxon>
        <taxon>Bacillales</taxon>
        <taxon>Anoxybacillaceae</taxon>
        <taxon>Geobacillus</taxon>
    </lineage>
</organism>
<feature type="transmembrane region" description="Helical" evidence="7">
    <location>
        <begin position="142"/>
        <end position="161"/>
    </location>
</feature>
<feature type="transmembrane region" description="Helical" evidence="7">
    <location>
        <begin position="89"/>
        <end position="109"/>
    </location>
</feature>
<comment type="similarity">
    <text evidence="3">Belongs to the peptidase M50B family.</text>
</comment>
<evidence type="ECO:0000256" key="7">
    <source>
        <dbReference type="SAM" id="Phobius"/>
    </source>
</evidence>
<comment type="subcellular location">
    <subcellularLocation>
        <location evidence="2">Membrane</location>
        <topology evidence="2">Multi-pass membrane protein</topology>
    </subcellularLocation>
</comment>
<keyword evidence="5 7" id="KW-1133">Transmembrane helix</keyword>
<proteinExistence type="inferred from homology"/>
<evidence type="ECO:0000256" key="4">
    <source>
        <dbReference type="ARBA" id="ARBA00022692"/>
    </source>
</evidence>
<evidence type="ECO:0000256" key="2">
    <source>
        <dbReference type="ARBA" id="ARBA00004141"/>
    </source>
</evidence>
<evidence type="ECO:0000256" key="1">
    <source>
        <dbReference type="ARBA" id="ARBA00001947"/>
    </source>
</evidence>
<protein>
    <submittedName>
        <fullName evidence="9">Peptidase M50</fullName>
    </submittedName>
</protein>
<feature type="transmembrane region" description="Helical" evidence="7">
    <location>
        <begin position="55"/>
        <end position="75"/>
    </location>
</feature>
<gene>
    <name evidence="9" type="ORF">GY4MC1_2948</name>
</gene>
<reference evidence="9" key="1">
    <citation type="submission" date="2010-10" db="EMBL/GenBank/DDBJ databases">
        <title>Complete sequence of chromosome of Geobacillus sp. Y4.1MC1.</title>
        <authorList>
            <consortium name="US DOE Joint Genome Institute"/>
            <person name="Lucas S."/>
            <person name="Copeland A."/>
            <person name="Lapidus A."/>
            <person name="Cheng J.-F."/>
            <person name="Bruce D."/>
            <person name="Goodwin L."/>
            <person name="Pitluck S."/>
            <person name="Chertkov O."/>
            <person name="Zhang X."/>
            <person name="Detter J.C."/>
            <person name="Han C."/>
            <person name="Tapia R."/>
            <person name="Land M."/>
            <person name="Hauser L."/>
            <person name="Jeffries C."/>
            <person name="Kyrpides N."/>
            <person name="Ivanova N."/>
            <person name="Ovchinnikova G."/>
            <person name="Brumm P."/>
            <person name="Mead D."/>
            <person name="Woyke T."/>
        </authorList>
    </citation>
    <scope>NUCLEOTIDE SEQUENCE [LARGE SCALE GENOMIC DNA]</scope>
    <source>
        <strain evidence="9">Y4.1MC1</strain>
    </source>
</reference>
<dbReference type="AlphaFoldDB" id="A0A7U4DLU8"/>
<sequence>MQHIVYRPSILLLIIFFISFIVTKLFPSLASTVFDIWILCIGLIIAIFLHELGHVIFALLCRFNFHFLAFGPFLIEKGKGKLRIRENKYWLYFGGVSFVTPSVGTFSNIKAKLGLFLLGGPLFSLIAFLVFFMIGKIYQNDFMLWCSILNIAIFIATSFPITKGEVNDGGNILLLFKAREAGLQILKFQILGEMFSSKRPMEWDKKLIEKCKEIMKEKNPLENHMICTFLFYYYFDIGHVEQIFSSIQPIINEPLTKENKWIKGNFNSLYILCKFLYDNNEANVEEIEKLFKGVSKLDSYAYHRSLAIIKYLKGDVKGAKRLINKLKHELSYTNGQGVYHVEKDILQKLKLKMMSLGRQRR</sequence>
<feature type="transmembrane region" description="Helical" evidence="7">
    <location>
        <begin position="33"/>
        <end position="49"/>
    </location>
</feature>
<dbReference type="InterPro" id="IPR008915">
    <property type="entry name" value="Peptidase_M50"/>
</dbReference>
<dbReference type="Pfam" id="PF02163">
    <property type="entry name" value="Peptidase_M50"/>
    <property type="match status" value="1"/>
</dbReference>
<dbReference type="EMBL" id="CP002293">
    <property type="protein sequence ID" value="ADP75638.1"/>
    <property type="molecule type" value="Genomic_DNA"/>
</dbReference>
<dbReference type="GO" id="GO:0006508">
    <property type="term" value="P:proteolysis"/>
    <property type="evidence" value="ECO:0007669"/>
    <property type="project" value="InterPro"/>
</dbReference>